<evidence type="ECO:0000313" key="2">
    <source>
        <dbReference type="EMBL" id="UWZ80632.1"/>
    </source>
</evidence>
<name>A0ABY5ZRS1_9BACT</name>
<dbReference type="RefSeq" id="WP_260748990.1">
    <property type="nucleotide sequence ID" value="NZ_CP092109.1"/>
</dbReference>
<evidence type="ECO:0000256" key="1">
    <source>
        <dbReference type="SAM" id="SignalP"/>
    </source>
</evidence>
<accession>A0ABY5ZRS1</accession>
<dbReference type="EMBL" id="CP092109">
    <property type="protein sequence ID" value="UWZ80632.1"/>
    <property type="molecule type" value="Genomic_DNA"/>
</dbReference>
<organism evidence="2 3">
    <name type="scientific">Geoalkalibacter halelectricus</name>
    <dbReference type="NCBI Taxonomy" id="2847045"/>
    <lineage>
        <taxon>Bacteria</taxon>
        <taxon>Pseudomonadati</taxon>
        <taxon>Thermodesulfobacteriota</taxon>
        <taxon>Desulfuromonadia</taxon>
        <taxon>Desulfuromonadales</taxon>
        <taxon>Geoalkalibacteraceae</taxon>
        <taxon>Geoalkalibacter</taxon>
    </lineage>
</organism>
<gene>
    <name evidence="2" type="ORF">L9S41_04340</name>
</gene>
<keyword evidence="3" id="KW-1185">Reference proteome</keyword>
<dbReference type="InterPro" id="IPR025522">
    <property type="entry name" value="DUF4410"/>
</dbReference>
<feature type="signal peptide" evidence="1">
    <location>
        <begin position="1"/>
        <end position="17"/>
    </location>
</feature>
<dbReference type="PROSITE" id="PS51257">
    <property type="entry name" value="PROKAR_LIPOPROTEIN"/>
    <property type="match status" value="1"/>
</dbReference>
<proteinExistence type="predicted"/>
<protein>
    <submittedName>
        <fullName evidence="2">DUF4410 domain-containing protein</fullName>
    </submittedName>
</protein>
<evidence type="ECO:0000313" key="3">
    <source>
        <dbReference type="Proteomes" id="UP001060414"/>
    </source>
</evidence>
<reference evidence="2" key="1">
    <citation type="journal article" date="2022" name="Environ. Microbiol.">
        <title>Geoalkalibacter halelectricus SAP #1 sp. nov. possessing extracellular electron transfer and mineral#reducing capabilities from a haloalkaline environment.</title>
        <authorList>
            <person name="Yadav S."/>
            <person name="Singh R."/>
            <person name="Sundharam S.S."/>
            <person name="Chaudhary S."/>
            <person name="Krishnamurthi S."/>
            <person name="Patil S.A."/>
        </authorList>
    </citation>
    <scope>NUCLEOTIDE SEQUENCE</scope>
    <source>
        <strain evidence="2">SAP-1</strain>
    </source>
</reference>
<keyword evidence="1" id="KW-0732">Signal</keyword>
<sequence length="172" mass="18592">MRKIGFLLALSALVLLAGCGSKIKAPKTADGGQVAIYLLADRGIQPDMSNQEVEQLNQVGDFMEKHFLGLSHKSGYAATLIENKDQFTPGPGKYLLSVKVKRYNPGNKAARILVGFGAGAVSMDTHYQLFAQGPEPVLVADDGVGSSRDWIFVVAKLNEKMLEAVTEKIKQL</sequence>
<feature type="chain" id="PRO_5045583147" evidence="1">
    <location>
        <begin position="18"/>
        <end position="172"/>
    </location>
</feature>
<dbReference type="Proteomes" id="UP001060414">
    <property type="component" value="Chromosome"/>
</dbReference>
<dbReference type="Pfam" id="PF14366">
    <property type="entry name" value="DUF4410"/>
    <property type="match status" value="1"/>
</dbReference>